<reference evidence="12 13" key="1">
    <citation type="submission" date="2019-02" db="EMBL/GenBank/DDBJ databases">
        <title>Deep-cultivation of Planctomycetes and their phenomic and genomic characterization uncovers novel biology.</title>
        <authorList>
            <person name="Wiegand S."/>
            <person name="Jogler M."/>
            <person name="Boedeker C."/>
            <person name="Pinto D."/>
            <person name="Vollmers J."/>
            <person name="Rivas-Marin E."/>
            <person name="Kohn T."/>
            <person name="Peeters S.H."/>
            <person name="Heuer A."/>
            <person name="Rast P."/>
            <person name="Oberbeckmann S."/>
            <person name="Bunk B."/>
            <person name="Jeske O."/>
            <person name="Meyerdierks A."/>
            <person name="Storesund J.E."/>
            <person name="Kallscheuer N."/>
            <person name="Luecker S."/>
            <person name="Lage O.M."/>
            <person name="Pohl T."/>
            <person name="Merkel B.J."/>
            <person name="Hornburger P."/>
            <person name="Mueller R.-W."/>
            <person name="Bruemmer F."/>
            <person name="Labrenz M."/>
            <person name="Spormann A.M."/>
            <person name="Op den Camp H."/>
            <person name="Overmann J."/>
            <person name="Amann R."/>
            <person name="Jetten M.S.M."/>
            <person name="Mascher T."/>
            <person name="Medema M.H."/>
            <person name="Devos D.P."/>
            <person name="Kaster A.-K."/>
            <person name="Ovreas L."/>
            <person name="Rohde M."/>
            <person name="Galperin M.Y."/>
            <person name="Jogler C."/>
        </authorList>
    </citation>
    <scope>NUCLEOTIDE SEQUENCE [LARGE SCALE GENOMIC DNA]</scope>
    <source>
        <strain evidence="12 13">V22</strain>
    </source>
</reference>
<dbReference type="RefSeq" id="WP_145266285.1">
    <property type="nucleotide sequence ID" value="NZ_CP036316.1"/>
</dbReference>
<comment type="function">
    <text evidence="10">Catalyzes the transfer of an acyl group from acyl-phosphate (acyl-PO(4)) to glycerol-3-phosphate (G3P) to form lysophosphatidic acid (LPA). This enzyme utilizes acyl-phosphate as fatty acyl donor, but not acyl-CoA or acyl-ACP.</text>
</comment>
<name>A0A517TEM8_9PLAN</name>
<feature type="transmembrane region" description="Helical" evidence="10">
    <location>
        <begin position="6"/>
        <end position="27"/>
    </location>
</feature>
<protein>
    <recommendedName>
        <fullName evidence="10">Glycerol-3-phosphate acyltransferase</fullName>
    </recommendedName>
    <alternativeName>
        <fullName evidence="10">Acyl-PO4 G3P acyltransferase</fullName>
    </alternativeName>
    <alternativeName>
        <fullName evidence="10">Acyl-phosphate--glycerol-3-phosphate acyltransferase</fullName>
    </alternativeName>
    <alternativeName>
        <fullName evidence="10">G3P acyltransferase</fullName>
        <shortName evidence="10">GPAT</shortName>
        <ecNumber evidence="10">2.3.1.275</ecNumber>
    </alternativeName>
    <alternativeName>
        <fullName evidence="10">Lysophosphatidic acid synthase</fullName>
        <shortName evidence="10">LPA synthase</shortName>
    </alternativeName>
</protein>
<keyword evidence="1 10" id="KW-1003">Cell membrane</keyword>
<organism evidence="12 13">
    <name type="scientific">Calycomorphotria hydatis</name>
    <dbReference type="NCBI Taxonomy" id="2528027"/>
    <lineage>
        <taxon>Bacteria</taxon>
        <taxon>Pseudomonadati</taxon>
        <taxon>Planctomycetota</taxon>
        <taxon>Planctomycetia</taxon>
        <taxon>Planctomycetales</taxon>
        <taxon>Planctomycetaceae</taxon>
        <taxon>Calycomorphotria</taxon>
    </lineage>
</organism>
<sequence>MPLPVALLIAAVVAYLVGSLTFGLWIARAVKGIDIREHGSGNIGATNVGRVLGAKWGIICLVLDALKGLLPTLLLPRLLISDPEMLQHATVLCGLAAIVGHIFPVWLKFHGGKGVATAAGVAGVISWPSLLAGAIVFGLTFGITRIVSLASMLAAVTYAVTTFVVLAAPFSAANWSMTAFSLAVAVLIIARHRSNISRLLSGNEAKLTDPAGPIATEPDSEQQKPEEESVS</sequence>
<evidence type="ECO:0000256" key="10">
    <source>
        <dbReference type="HAMAP-Rule" id="MF_01043"/>
    </source>
</evidence>
<keyword evidence="4 10" id="KW-0812">Transmembrane</keyword>
<evidence type="ECO:0000256" key="5">
    <source>
        <dbReference type="ARBA" id="ARBA00022989"/>
    </source>
</evidence>
<evidence type="ECO:0000256" key="2">
    <source>
        <dbReference type="ARBA" id="ARBA00022516"/>
    </source>
</evidence>
<dbReference type="InterPro" id="IPR003811">
    <property type="entry name" value="G3P_acylTferase_PlsY"/>
</dbReference>
<evidence type="ECO:0000313" key="12">
    <source>
        <dbReference type="EMBL" id="QDT66830.1"/>
    </source>
</evidence>
<keyword evidence="8 10" id="KW-0594">Phospholipid biosynthesis</keyword>
<keyword evidence="5 10" id="KW-1133">Transmembrane helix</keyword>
<feature type="transmembrane region" description="Helical" evidence="10">
    <location>
        <begin position="146"/>
        <end position="166"/>
    </location>
</feature>
<dbReference type="EMBL" id="CP036316">
    <property type="protein sequence ID" value="QDT66830.1"/>
    <property type="molecule type" value="Genomic_DNA"/>
</dbReference>
<dbReference type="KEGG" id="chya:V22_41020"/>
<dbReference type="HAMAP" id="MF_01043">
    <property type="entry name" value="PlsY"/>
    <property type="match status" value="1"/>
</dbReference>
<evidence type="ECO:0000256" key="1">
    <source>
        <dbReference type="ARBA" id="ARBA00022475"/>
    </source>
</evidence>
<feature type="transmembrane region" description="Helical" evidence="10">
    <location>
        <begin position="172"/>
        <end position="190"/>
    </location>
</feature>
<evidence type="ECO:0000313" key="13">
    <source>
        <dbReference type="Proteomes" id="UP000319976"/>
    </source>
</evidence>
<feature type="transmembrane region" description="Helical" evidence="10">
    <location>
        <begin position="89"/>
        <end position="109"/>
    </location>
</feature>
<feature type="transmembrane region" description="Helical" evidence="10">
    <location>
        <begin position="115"/>
        <end position="139"/>
    </location>
</feature>
<keyword evidence="3 10" id="KW-0808">Transferase</keyword>
<keyword evidence="9 10" id="KW-1208">Phospholipid metabolism</keyword>
<feature type="region of interest" description="Disordered" evidence="11">
    <location>
        <begin position="206"/>
        <end position="231"/>
    </location>
</feature>
<comment type="catalytic activity">
    <reaction evidence="10">
        <text>an acyl phosphate + sn-glycerol 3-phosphate = a 1-acyl-sn-glycero-3-phosphate + phosphate</text>
        <dbReference type="Rhea" id="RHEA:34075"/>
        <dbReference type="ChEBI" id="CHEBI:43474"/>
        <dbReference type="ChEBI" id="CHEBI:57597"/>
        <dbReference type="ChEBI" id="CHEBI:57970"/>
        <dbReference type="ChEBI" id="CHEBI:59918"/>
        <dbReference type="EC" id="2.3.1.275"/>
    </reaction>
</comment>
<dbReference type="PANTHER" id="PTHR30309:SF0">
    <property type="entry name" value="GLYCEROL-3-PHOSPHATE ACYLTRANSFERASE-RELATED"/>
    <property type="match status" value="1"/>
</dbReference>
<evidence type="ECO:0000256" key="8">
    <source>
        <dbReference type="ARBA" id="ARBA00023209"/>
    </source>
</evidence>
<comment type="subunit">
    <text evidence="10">Probably interacts with PlsX.</text>
</comment>
<dbReference type="Pfam" id="PF02660">
    <property type="entry name" value="G3P_acyltransf"/>
    <property type="match status" value="1"/>
</dbReference>
<evidence type="ECO:0000256" key="7">
    <source>
        <dbReference type="ARBA" id="ARBA00023136"/>
    </source>
</evidence>
<feature type="compositionally biased region" description="Basic and acidic residues" evidence="11">
    <location>
        <begin position="221"/>
        <end position="231"/>
    </location>
</feature>
<gene>
    <name evidence="10 12" type="primary">plsY</name>
    <name evidence="12" type="ORF">V22_41020</name>
</gene>
<keyword evidence="2 10" id="KW-0444">Lipid biosynthesis</keyword>
<dbReference type="NCBIfam" id="TIGR00023">
    <property type="entry name" value="glycerol-3-phosphate 1-O-acyltransferase PlsY"/>
    <property type="match status" value="1"/>
</dbReference>
<dbReference type="SMART" id="SM01207">
    <property type="entry name" value="G3P_acyltransf"/>
    <property type="match status" value="1"/>
</dbReference>
<evidence type="ECO:0000256" key="3">
    <source>
        <dbReference type="ARBA" id="ARBA00022679"/>
    </source>
</evidence>
<evidence type="ECO:0000256" key="4">
    <source>
        <dbReference type="ARBA" id="ARBA00022692"/>
    </source>
</evidence>
<comment type="subcellular location">
    <subcellularLocation>
        <location evidence="10">Cell membrane</location>
        <topology evidence="10">Multi-pass membrane protein</topology>
    </subcellularLocation>
</comment>
<dbReference type="OrthoDB" id="9777124at2"/>
<keyword evidence="6 10" id="KW-0443">Lipid metabolism</keyword>
<dbReference type="Proteomes" id="UP000319976">
    <property type="component" value="Chromosome"/>
</dbReference>
<dbReference type="AlphaFoldDB" id="A0A517TEM8"/>
<comment type="pathway">
    <text evidence="10">Lipid metabolism; phospholipid metabolism.</text>
</comment>
<evidence type="ECO:0000256" key="9">
    <source>
        <dbReference type="ARBA" id="ARBA00023264"/>
    </source>
</evidence>
<dbReference type="EC" id="2.3.1.275" evidence="10"/>
<accession>A0A517TEM8</accession>
<dbReference type="GO" id="GO:0005886">
    <property type="term" value="C:plasma membrane"/>
    <property type="evidence" value="ECO:0007669"/>
    <property type="project" value="UniProtKB-SubCell"/>
</dbReference>
<dbReference type="UniPathway" id="UPA00085"/>
<evidence type="ECO:0000256" key="11">
    <source>
        <dbReference type="SAM" id="MobiDB-lite"/>
    </source>
</evidence>
<keyword evidence="13" id="KW-1185">Reference proteome</keyword>
<dbReference type="PANTHER" id="PTHR30309">
    <property type="entry name" value="INNER MEMBRANE PROTEIN YGIH"/>
    <property type="match status" value="1"/>
</dbReference>
<keyword evidence="12" id="KW-0012">Acyltransferase</keyword>
<proteinExistence type="inferred from homology"/>
<comment type="similarity">
    <text evidence="10">Belongs to the PlsY family.</text>
</comment>
<evidence type="ECO:0000256" key="6">
    <source>
        <dbReference type="ARBA" id="ARBA00023098"/>
    </source>
</evidence>
<dbReference type="GO" id="GO:0043772">
    <property type="term" value="F:acyl-phosphate glycerol-3-phosphate acyltransferase activity"/>
    <property type="evidence" value="ECO:0007669"/>
    <property type="project" value="UniProtKB-UniRule"/>
</dbReference>
<keyword evidence="7 10" id="KW-0472">Membrane</keyword>
<dbReference type="GO" id="GO:0008654">
    <property type="term" value="P:phospholipid biosynthetic process"/>
    <property type="evidence" value="ECO:0007669"/>
    <property type="project" value="UniProtKB-UniRule"/>
</dbReference>